<name>A0AAV4EUN1_9GAST</name>
<evidence type="ECO:0008006" key="3">
    <source>
        <dbReference type="Google" id="ProtNLM"/>
    </source>
</evidence>
<accession>A0AAV4EUN1</accession>
<sequence>MSSWPYLVAEGPDLLASWRYLTEGTCAIYQSPLAALGKTCSNPHPIDRHVIISRSLRPPPYQSNNWSNRKGTFFSNVGTPQGDSLSPVLFTIYLEHALKEVRPVLPKPSTPLEKVLPREIAYADGVDFVAFQDIDIEEVDDSQIPANQAMRGYFVTEGSKFKGRLLTTLPVVLNRDLSRIINSNLQLKSSHDLEHLRSIAQQRDEWTKITARIREAAEATQSEH</sequence>
<dbReference type="AlphaFoldDB" id="A0AAV4EUN1"/>
<reference evidence="1 2" key="1">
    <citation type="journal article" date="2021" name="Elife">
        <title>Chloroplast acquisition without the gene transfer in kleptoplastic sea slugs, Plakobranchus ocellatus.</title>
        <authorList>
            <person name="Maeda T."/>
            <person name="Takahashi S."/>
            <person name="Yoshida T."/>
            <person name="Shimamura S."/>
            <person name="Takaki Y."/>
            <person name="Nagai Y."/>
            <person name="Toyoda A."/>
            <person name="Suzuki Y."/>
            <person name="Arimoto A."/>
            <person name="Ishii H."/>
            <person name="Satoh N."/>
            <person name="Nishiyama T."/>
            <person name="Hasebe M."/>
            <person name="Maruyama T."/>
            <person name="Minagawa J."/>
            <person name="Obokata J."/>
            <person name="Shigenobu S."/>
        </authorList>
    </citation>
    <scope>NUCLEOTIDE SEQUENCE [LARGE SCALE GENOMIC DNA]</scope>
</reference>
<gene>
    <name evidence="1" type="ORF">ElyMa_005504400</name>
</gene>
<dbReference type="Proteomes" id="UP000762676">
    <property type="component" value="Unassembled WGS sequence"/>
</dbReference>
<evidence type="ECO:0000313" key="2">
    <source>
        <dbReference type="Proteomes" id="UP000762676"/>
    </source>
</evidence>
<dbReference type="EMBL" id="BMAT01010982">
    <property type="protein sequence ID" value="GFR64335.1"/>
    <property type="molecule type" value="Genomic_DNA"/>
</dbReference>
<evidence type="ECO:0000313" key="1">
    <source>
        <dbReference type="EMBL" id="GFR64335.1"/>
    </source>
</evidence>
<protein>
    <recommendedName>
        <fullName evidence="3">Reverse transcriptase domain-containing protein</fullName>
    </recommendedName>
</protein>
<comment type="caution">
    <text evidence="1">The sequence shown here is derived from an EMBL/GenBank/DDBJ whole genome shotgun (WGS) entry which is preliminary data.</text>
</comment>
<keyword evidence="2" id="KW-1185">Reference proteome</keyword>
<proteinExistence type="predicted"/>
<organism evidence="1 2">
    <name type="scientific">Elysia marginata</name>
    <dbReference type="NCBI Taxonomy" id="1093978"/>
    <lineage>
        <taxon>Eukaryota</taxon>
        <taxon>Metazoa</taxon>
        <taxon>Spiralia</taxon>
        <taxon>Lophotrochozoa</taxon>
        <taxon>Mollusca</taxon>
        <taxon>Gastropoda</taxon>
        <taxon>Heterobranchia</taxon>
        <taxon>Euthyneura</taxon>
        <taxon>Panpulmonata</taxon>
        <taxon>Sacoglossa</taxon>
        <taxon>Placobranchoidea</taxon>
        <taxon>Plakobranchidae</taxon>
        <taxon>Elysia</taxon>
    </lineage>
</organism>